<dbReference type="PROSITE" id="PS51354">
    <property type="entry name" value="GLUTAREDOXIN_2"/>
    <property type="match status" value="1"/>
</dbReference>
<protein>
    <recommendedName>
        <fullName evidence="1">Glutaredoxin domain-containing protein</fullName>
    </recommendedName>
</protein>
<dbReference type="Gene3D" id="3.40.30.10">
    <property type="entry name" value="Glutaredoxin"/>
    <property type="match status" value="1"/>
</dbReference>
<dbReference type="OrthoDB" id="418495at2759"/>
<keyword evidence="3" id="KW-1185">Reference proteome</keyword>
<dbReference type="Proteomes" id="UP000187209">
    <property type="component" value="Unassembled WGS sequence"/>
</dbReference>
<evidence type="ECO:0000259" key="1">
    <source>
        <dbReference type="Pfam" id="PF00462"/>
    </source>
</evidence>
<dbReference type="InterPro" id="IPR036249">
    <property type="entry name" value="Thioredoxin-like_sf"/>
</dbReference>
<proteinExistence type="predicted"/>
<comment type="caution">
    <text evidence="2">The sequence shown here is derived from an EMBL/GenBank/DDBJ whole genome shotgun (WGS) entry which is preliminary data.</text>
</comment>
<dbReference type="SUPFAM" id="SSF52833">
    <property type="entry name" value="Thioredoxin-like"/>
    <property type="match status" value="1"/>
</dbReference>
<organism evidence="2 3">
    <name type="scientific">Stentor coeruleus</name>
    <dbReference type="NCBI Taxonomy" id="5963"/>
    <lineage>
        <taxon>Eukaryota</taxon>
        <taxon>Sar</taxon>
        <taxon>Alveolata</taxon>
        <taxon>Ciliophora</taxon>
        <taxon>Postciliodesmatophora</taxon>
        <taxon>Heterotrichea</taxon>
        <taxon>Heterotrichida</taxon>
        <taxon>Stentoridae</taxon>
        <taxon>Stentor</taxon>
    </lineage>
</organism>
<dbReference type="AlphaFoldDB" id="A0A1R2AVP5"/>
<dbReference type="InterPro" id="IPR002109">
    <property type="entry name" value="Glutaredoxin"/>
</dbReference>
<dbReference type="EMBL" id="MPUH01001305">
    <property type="protein sequence ID" value="OMJ68596.1"/>
    <property type="molecule type" value="Genomic_DNA"/>
</dbReference>
<reference evidence="2 3" key="1">
    <citation type="submission" date="2016-11" db="EMBL/GenBank/DDBJ databases">
        <title>The macronuclear genome of Stentor coeruleus: a giant cell with tiny introns.</title>
        <authorList>
            <person name="Slabodnick M."/>
            <person name="Ruby J.G."/>
            <person name="Reiff S.B."/>
            <person name="Swart E.C."/>
            <person name="Gosai S."/>
            <person name="Prabakaran S."/>
            <person name="Witkowska E."/>
            <person name="Larue G.E."/>
            <person name="Fisher S."/>
            <person name="Freeman R.M."/>
            <person name="Gunawardena J."/>
            <person name="Chu W."/>
            <person name="Stover N.A."/>
            <person name="Gregory B.D."/>
            <person name="Nowacki M."/>
            <person name="Derisi J."/>
            <person name="Roy S.W."/>
            <person name="Marshall W.F."/>
            <person name="Sood P."/>
        </authorList>
    </citation>
    <scope>NUCLEOTIDE SEQUENCE [LARGE SCALE GENOMIC DNA]</scope>
    <source>
        <strain evidence="2">WM001</strain>
    </source>
</reference>
<accession>A0A1R2AVP5</accession>
<name>A0A1R2AVP5_9CILI</name>
<evidence type="ECO:0000313" key="3">
    <source>
        <dbReference type="Proteomes" id="UP000187209"/>
    </source>
</evidence>
<sequence length="127" mass="13700">MGICSHNKNQTLNVEADDTGEKYDLSYDLKQGILVIFANTRCGKSEKACELLRSVNVRPKVINIGSSTSSSALKRALKEASGTSQSPYIFIAGKYYGGINEVSSGVKDHSIQKLVNSRLESIGAKLS</sequence>
<feature type="domain" description="Glutaredoxin" evidence="1">
    <location>
        <begin position="35"/>
        <end position="95"/>
    </location>
</feature>
<dbReference type="Pfam" id="PF00462">
    <property type="entry name" value="Glutaredoxin"/>
    <property type="match status" value="1"/>
</dbReference>
<evidence type="ECO:0000313" key="2">
    <source>
        <dbReference type="EMBL" id="OMJ68596.1"/>
    </source>
</evidence>
<gene>
    <name evidence="2" type="ORF">SteCoe_33896</name>
</gene>